<name>A0AAQ3N2R5_VIGMU</name>
<dbReference type="Proteomes" id="UP001374535">
    <property type="component" value="Chromosome 8"/>
</dbReference>
<keyword evidence="3" id="KW-0418">Kinase</keyword>
<feature type="compositionally biased region" description="Polar residues" evidence="5">
    <location>
        <begin position="50"/>
        <end position="59"/>
    </location>
</feature>
<evidence type="ECO:0000256" key="1">
    <source>
        <dbReference type="ARBA" id="ARBA00022679"/>
    </source>
</evidence>
<gene>
    <name evidence="6" type="ORF">V8G54_027395</name>
</gene>
<evidence type="ECO:0000256" key="2">
    <source>
        <dbReference type="ARBA" id="ARBA00022741"/>
    </source>
</evidence>
<dbReference type="GO" id="GO:0005524">
    <property type="term" value="F:ATP binding"/>
    <property type="evidence" value="ECO:0007669"/>
    <property type="project" value="UniProtKB-KW"/>
</dbReference>
<proteinExistence type="predicted"/>
<dbReference type="AlphaFoldDB" id="A0AAQ3N2R5"/>
<organism evidence="6 7">
    <name type="scientific">Vigna mungo</name>
    <name type="common">Black gram</name>
    <name type="synonym">Phaseolus mungo</name>
    <dbReference type="NCBI Taxonomy" id="3915"/>
    <lineage>
        <taxon>Eukaryota</taxon>
        <taxon>Viridiplantae</taxon>
        <taxon>Streptophyta</taxon>
        <taxon>Embryophyta</taxon>
        <taxon>Tracheophyta</taxon>
        <taxon>Spermatophyta</taxon>
        <taxon>Magnoliopsida</taxon>
        <taxon>eudicotyledons</taxon>
        <taxon>Gunneridae</taxon>
        <taxon>Pentapetalae</taxon>
        <taxon>rosids</taxon>
        <taxon>fabids</taxon>
        <taxon>Fabales</taxon>
        <taxon>Fabaceae</taxon>
        <taxon>Papilionoideae</taxon>
        <taxon>50 kb inversion clade</taxon>
        <taxon>NPAAA clade</taxon>
        <taxon>indigoferoid/millettioid clade</taxon>
        <taxon>Phaseoleae</taxon>
        <taxon>Vigna</taxon>
    </lineage>
</organism>
<keyword evidence="4" id="KW-0067">ATP-binding</keyword>
<evidence type="ECO:0000313" key="7">
    <source>
        <dbReference type="Proteomes" id="UP001374535"/>
    </source>
</evidence>
<accession>A0AAQ3N2R5</accession>
<evidence type="ECO:0000256" key="4">
    <source>
        <dbReference type="ARBA" id="ARBA00022840"/>
    </source>
</evidence>
<evidence type="ECO:0000256" key="5">
    <source>
        <dbReference type="SAM" id="MobiDB-lite"/>
    </source>
</evidence>
<feature type="region of interest" description="Disordered" evidence="5">
    <location>
        <begin position="44"/>
        <end position="80"/>
    </location>
</feature>
<keyword evidence="1" id="KW-0808">Transferase</keyword>
<feature type="compositionally biased region" description="Polar residues" evidence="5">
    <location>
        <begin position="66"/>
        <end position="79"/>
    </location>
</feature>
<dbReference type="SUPFAM" id="SSF56112">
    <property type="entry name" value="Protein kinase-like (PK-like)"/>
    <property type="match status" value="1"/>
</dbReference>
<evidence type="ECO:0008006" key="8">
    <source>
        <dbReference type="Google" id="ProtNLM"/>
    </source>
</evidence>
<evidence type="ECO:0000313" key="6">
    <source>
        <dbReference type="EMBL" id="WVZ01326.1"/>
    </source>
</evidence>
<reference evidence="6 7" key="1">
    <citation type="journal article" date="2023" name="Life. Sci Alliance">
        <title>Evolutionary insights into 3D genome organization and epigenetic landscape of Vigna mungo.</title>
        <authorList>
            <person name="Junaid A."/>
            <person name="Singh B."/>
            <person name="Bhatia S."/>
        </authorList>
    </citation>
    <scope>NUCLEOTIDE SEQUENCE [LARGE SCALE GENOMIC DNA]</scope>
    <source>
        <strain evidence="6">Urdbean</strain>
    </source>
</reference>
<dbReference type="GO" id="GO:0016301">
    <property type="term" value="F:kinase activity"/>
    <property type="evidence" value="ECO:0007669"/>
    <property type="project" value="UniProtKB-KW"/>
</dbReference>
<dbReference type="PANTHER" id="PTHR47973">
    <property type="entry name" value="CYSTEINE-RICH RECEPTOR-LIKE PROTEIN KINASE 3"/>
    <property type="match status" value="1"/>
</dbReference>
<keyword evidence="7" id="KW-1185">Reference proteome</keyword>
<keyword evidence="2" id="KW-0547">Nucleotide-binding</keyword>
<dbReference type="InterPro" id="IPR052059">
    <property type="entry name" value="CR_Ser/Thr_kinase"/>
</dbReference>
<dbReference type="EMBL" id="CP144693">
    <property type="protein sequence ID" value="WVZ01326.1"/>
    <property type="molecule type" value="Genomic_DNA"/>
</dbReference>
<sequence>MKSNKKCICVILKDRDDPDLGFKINITIVVAALLHLDPNSPEAQAFNEKGVNSNGDTDNPSPSPSGTKGSSENGRNQGTDEMVTAKNGATAILSLMHKIILGIAESLAYLREESHARIIHRDIKLSSILLLHTKDPVRSVLVSQRRQVFVLVEEQILRLQITVGDMMTVAEVDDADHLLNWSDEMDLQFFRIRDVGFMEIRKSHVSNSLMEKKIYDDEFDCCAKMTVVLRCDGVLMMFWMVLDGNGR</sequence>
<evidence type="ECO:0000256" key="3">
    <source>
        <dbReference type="ARBA" id="ARBA00022777"/>
    </source>
</evidence>
<dbReference type="Gene3D" id="1.10.510.10">
    <property type="entry name" value="Transferase(Phosphotransferase) domain 1"/>
    <property type="match status" value="1"/>
</dbReference>
<protein>
    <recommendedName>
        <fullName evidence="8">Protein kinase domain-containing protein</fullName>
    </recommendedName>
</protein>
<dbReference type="InterPro" id="IPR011009">
    <property type="entry name" value="Kinase-like_dom_sf"/>
</dbReference>